<accession>A0A8S3XB05</accession>
<reference evidence="1" key="1">
    <citation type="submission" date="2021-04" db="EMBL/GenBank/DDBJ databases">
        <authorList>
            <person name="Tunstrom K."/>
        </authorList>
    </citation>
    <scope>NUCLEOTIDE SEQUENCE</scope>
</reference>
<organism evidence="1 2">
    <name type="scientific">Parnassius apollo</name>
    <name type="common">Apollo butterfly</name>
    <name type="synonym">Papilio apollo</name>
    <dbReference type="NCBI Taxonomy" id="110799"/>
    <lineage>
        <taxon>Eukaryota</taxon>
        <taxon>Metazoa</taxon>
        <taxon>Ecdysozoa</taxon>
        <taxon>Arthropoda</taxon>
        <taxon>Hexapoda</taxon>
        <taxon>Insecta</taxon>
        <taxon>Pterygota</taxon>
        <taxon>Neoptera</taxon>
        <taxon>Endopterygota</taxon>
        <taxon>Lepidoptera</taxon>
        <taxon>Glossata</taxon>
        <taxon>Ditrysia</taxon>
        <taxon>Papilionoidea</taxon>
        <taxon>Papilionidae</taxon>
        <taxon>Parnassiinae</taxon>
        <taxon>Parnassini</taxon>
        <taxon>Parnassius</taxon>
        <taxon>Parnassius</taxon>
    </lineage>
</organism>
<evidence type="ECO:0000313" key="1">
    <source>
        <dbReference type="EMBL" id="CAG5014425.1"/>
    </source>
</evidence>
<gene>
    <name evidence="1" type="ORF">PAPOLLO_LOCUS16157</name>
</gene>
<name>A0A8S3XB05_PARAO</name>
<keyword evidence="2" id="KW-1185">Reference proteome</keyword>
<sequence length="164" mass="17852">MTTDNVITTQPISNLTRISDQPPRYEELISAQPLSDVGENVNTELTNINIDAVQESATGNAEVEERKRQNRRCCDDCCFLNNDNDCSTCGWFLDFCQCLADCTESCVNCADCLHDCCESNTVEHNDGGCCEFNTVEEYNDGGCCDSGGGCGGDSGNNDDCNCFD</sequence>
<dbReference type="EMBL" id="CAJQZP010001060">
    <property type="protein sequence ID" value="CAG5014425.1"/>
    <property type="molecule type" value="Genomic_DNA"/>
</dbReference>
<dbReference type="Proteomes" id="UP000691718">
    <property type="component" value="Unassembled WGS sequence"/>
</dbReference>
<protein>
    <submittedName>
        <fullName evidence="1">(apollo) hypothetical protein</fullName>
    </submittedName>
</protein>
<evidence type="ECO:0000313" key="2">
    <source>
        <dbReference type="Proteomes" id="UP000691718"/>
    </source>
</evidence>
<comment type="caution">
    <text evidence="1">The sequence shown here is derived from an EMBL/GenBank/DDBJ whole genome shotgun (WGS) entry which is preliminary data.</text>
</comment>
<dbReference type="AlphaFoldDB" id="A0A8S3XB05"/>
<proteinExistence type="predicted"/>